<dbReference type="SMART" id="SM00471">
    <property type="entry name" value="HDc"/>
    <property type="match status" value="1"/>
</dbReference>
<evidence type="ECO:0000313" key="3">
    <source>
        <dbReference type="Proteomes" id="UP001163550"/>
    </source>
</evidence>
<evidence type="ECO:0000259" key="1">
    <source>
        <dbReference type="SMART" id="SM00471"/>
    </source>
</evidence>
<reference evidence="2" key="1">
    <citation type="submission" date="2021-11" db="EMBL/GenBank/DDBJ databases">
        <title>Isoprene-degrading acetogen.</title>
        <authorList>
            <person name="Yang Y."/>
            <person name="Jin H."/>
            <person name="Yan J."/>
        </authorList>
    </citation>
    <scope>NUCLEOTIDE SEQUENCE</scope>
    <source>
        <strain evidence="2">Berkeley</strain>
    </source>
</reference>
<dbReference type="SUPFAM" id="SSF109604">
    <property type="entry name" value="HD-domain/PDEase-like"/>
    <property type="match status" value="1"/>
</dbReference>
<dbReference type="InterPro" id="IPR029033">
    <property type="entry name" value="His_PPase_superfam"/>
</dbReference>
<dbReference type="PANTHER" id="PTHR10606:SF44">
    <property type="entry name" value="6-PHOSPHOFRUCTO 2-KINASE_FRUCTOSE 2,6-BISPHOSPHATASE LONG FORM"/>
    <property type="match status" value="1"/>
</dbReference>
<accession>A0ABY6HDJ4</accession>
<dbReference type="CDD" id="cd07067">
    <property type="entry name" value="HP_PGM_like"/>
    <property type="match status" value="1"/>
</dbReference>
<dbReference type="EMBL" id="CP087994">
    <property type="protein sequence ID" value="UYO62564.1"/>
    <property type="molecule type" value="Genomic_DNA"/>
</dbReference>
<keyword evidence="3" id="KW-1185">Reference proteome</keyword>
<proteinExistence type="predicted"/>
<evidence type="ECO:0000313" key="2">
    <source>
        <dbReference type="EMBL" id="UYO62564.1"/>
    </source>
</evidence>
<feature type="domain" description="HD/PDEase" evidence="1">
    <location>
        <begin position="215"/>
        <end position="323"/>
    </location>
</feature>
<organism evidence="2 3">
    <name type="scientific">Acetobacterium wieringae</name>
    <dbReference type="NCBI Taxonomy" id="52694"/>
    <lineage>
        <taxon>Bacteria</taxon>
        <taxon>Bacillati</taxon>
        <taxon>Bacillota</taxon>
        <taxon>Clostridia</taxon>
        <taxon>Eubacteriales</taxon>
        <taxon>Eubacteriaceae</taxon>
        <taxon>Acetobacterium</taxon>
    </lineage>
</organism>
<dbReference type="PANTHER" id="PTHR10606">
    <property type="entry name" value="6-PHOSPHOFRUCTO-2-KINASE/FRUCTOSE-2,6-BISPHOSPHATASE"/>
    <property type="match status" value="1"/>
</dbReference>
<dbReference type="InterPro" id="IPR003607">
    <property type="entry name" value="HD/PDEase_dom"/>
</dbReference>
<dbReference type="SUPFAM" id="SSF53254">
    <property type="entry name" value="Phosphoglycerate mutase-like"/>
    <property type="match status" value="1"/>
</dbReference>
<dbReference type="InterPro" id="IPR003094">
    <property type="entry name" value="6Pfruct_kin"/>
</dbReference>
<dbReference type="Gene3D" id="3.40.50.1240">
    <property type="entry name" value="Phosphoglycerate mutase-like"/>
    <property type="match status" value="1"/>
</dbReference>
<dbReference type="Gene3D" id="1.10.3210.10">
    <property type="entry name" value="Hypothetical protein af1432"/>
    <property type="match status" value="1"/>
</dbReference>
<protein>
    <submittedName>
        <fullName evidence="2">Histidine phosphatase family protein</fullName>
    </submittedName>
</protein>
<dbReference type="RefSeq" id="WP_084633565.1">
    <property type="nucleotide sequence ID" value="NZ_CABIIK010000005.1"/>
</dbReference>
<name>A0ABY6HDJ4_9FIRM</name>
<dbReference type="InterPro" id="IPR013078">
    <property type="entry name" value="His_Pase_superF_clade-1"/>
</dbReference>
<dbReference type="Pfam" id="PF01966">
    <property type="entry name" value="HD"/>
    <property type="match status" value="1"/>
</dbReference>
<dbReference type="Proteomes" id="UP001163550">
    <property type="component" value="Chromosome"/>
</dbReference>
<gene>
    <name evidence="2" type="ORF">LNN31_17550</name>
</gene>
<dbReference type="Pfam" id="PF00300">
    <property type="entry name" value="His_Phos_1"/>
    <property type="match status" value="1"/>
</dbReference>
<sequence length="360" mass="41004">MRSIYLIRHCQPAFPNGVKCCLGKLDLSLSEEGRLEAKKLADYFSKIALSMIITSPLARSRQTAEIISNGRYPIVSVAELEEIDTGLWDGLPFDLIKQKYPDDYQQRGENLARVPFPKGESYHQVLMRTEPCIEKMMKKYNGNLAIVGHACVNQGLLSKWMGLDLEQALGLHQSYGSISLIEMDEHSKKVKYVGKNLEAIPDQDECQAILERFHVGEDVRNHGRCVCKLALEWTDLLIQKNYNLNRNLIAAAALLHDIARAEKEHAQIGADWINREGYPRVAEVIEFHHLLSSYDEERITEKTIVYLADKKVSGCQRISIDERFNKSRKKCTTLVGKVKHRLAYLQAKKVESLLEEAMGY</sequence>
<dbReference type="InterPro" id="IPR006674">
    <property type="entry name" value="HD_domain"/>
</dbReference>
<dbReference type="SMART" id="SM00855">
    <property type="entry name" value="PGAM"/>
    <property type="match status" value="1"/>
</dbReference>